<dbReference type="FunFam" id="3.40.50.2000:FF:000051">
    <property type="entry name" value="Glycosyltransferase"/>
    <property type="match status" value="1"/>
</dbReference>
<reference evidence="8" key="2">
    <citation type="journal article" date="2023" name="Plants (Basel)">
        <title>Annotation of the Turnera subulata (Passifloraceae) Draft Genome Reveals the S-Locus Evolved after the Divergence of Turneroideae from Passifloroideae in a Stepwise Manner.</title>
        <authorList>
            <person name="Henning P.M."/>
            <person name="Roalson E.H."/>
            <person name="Mir W."/>
            <person name="McCubbin A.G."/>
            <person name="Shore J.S."/>
        </authorList>
    </citation>
    <scope>NUCLEOTIDE SEQUENCE</scope>
    <source>
        <strain evidence="8">F60SS</strain>
    </source>
</reference>
<dbReference type="EC" id="2.4.1.-" evidence="7"/>
<evidence type="ECO:0000256" key="2">
    <source>
        <dbReference type="ARBA" id="ARBA00009995"/>
    </source>
</evidence>
<dbReference type="Gene3D" id="3.40.50.2000">
    <property type="entry name" value="Glycogen Phosphorylase B"/>
    <property type="match status" value="2"/>
</dbReference>
<dbReference type="Pfam" id="PF00201">
    <property type="entry name" value="UDPGT"/>
    <property type="match status" value="1"/>
</dbReference>
<protein>
    <recommendedName>
        <fullName evidence="7">Glycosyltransferase</fullName>
        <ecNumber evidence="7">2.4.1.-</ecNumber>
    </recommendedName>
</protein>
<comment type="similarity">
    <text evidence="2 6">Belongs to the UDP-glycosyltransferase family.</text>
</comment>
<organism evidence="8 9">
    <name type="scientific">Turnera subulata</name>
    <dbReference type="NCBI Taxonomy" id="218843"/>
    <lineage>
        <taxon>Eukaryota</taxon>
        <taxon>Viridiplantae</taxon>
        <taxon>Streptophyta</taxon>
        <taxon>Embryophyta</taxon>
        <taxon>Tracheophyta</taxon>
        <taxon>Spermatophyta</taxon>
        <taxon>Magnoliopsida</taxon>
        <taxon>eudicotyledons</taxon>
        <taxon>Gunneridae</taxon>
        <taxon>Pentapetalae</taxon>
        <taxon>rosids</taxon>
        <taxon>fabids</taxon>
        <taxon>Malpighiales</taxon>
        <taxon>Passifloraceae</taxon>
        <taxon>Turnera</taxon>
    </lineage>
</organism>
<keyword evidence="3 6" id="KW-0328">Glycosyltransferase</keyword>
<evidence type="ECO:0000256" key="1">
    <source>
        <dbReference type="ARBA" id="ARBA00004935"/>
    </source>
</evidence>
<evidence type="ECO:0000313" key="9">
    <source>
        <dbReference type="Proteomes" id="UP001141552"/>
    </source>
</evidence>
<keyword evidence="9" id="KW-1185">Reference proteome</keyword>
<sequence length="551" mass="59883">MSSAVGAIPKTAGGVVPELTGRAAPEDTGVSCDPAGNYNTRTFHRLQRPLILPNLLCLPYLLAMAGLDSKPPHVVLLASPGMGHLIPVLVLGKRLVTLHNFKVTIFVVASHSSGGGAESDVLQAATSQNLCQVVELPAVDMSGVVSPGAAVVTQLAVMMREIKPALRSAISALEHPPAALIVDLFGSESMAVADEFGVPKFVYVPSNAWFLALSVYSPILDKVVEGEYVNQKEPLAIPGCTSVRPEDVVDPMLDRTNQQYVEYVRMGVEYTRSDGILLNTWEDLQPTTLAALRDEKLLGRVVKVPVYPIGPLLRTTEQPSSESLLFHWLDSQPRTSVIYVSFGSGGTLSVEQMVEVAWGLELSQQRFVWVVRKPTAKSGDGSFFTSGNGRDDDPLSYLPQGFLTRTHNLGLMVRDWAPQTGILSHPSTGGFLSHCGWNSTLESITNGVPMIAWPMYAEQRLNATLLVEELGVAIRPRFSPSKAVVRREEIAEMIRKVMVEEEGANIRKQVAELKCRAEKALSEGGSSRKALSQVAKECELSWERLSLKSHP</sequence>
<accession>A0A9Q0FRV3</accession>
<gene>
    <name evidence="8" type="primary">GT5_1</name>
    <name evidence="8" type="ORF">Tsubulata_021727</name>
</gene>
<proteinExistence type="inferred from homology"/>
<dbReference type="InterPro" id="IPR035595">
    <property type="entry name" value="UDP_glycos_trans_CS"/>
</dbReference>
<dbReference type="PANTHER" id="PTHR48046">
    <property type="entry name" value="UDP-GLYCOSYLTRANSFERASE 72E1"/>
    <property type="match status" value="1"/>
</dbReference>
<dbReference type="SUPFAM" id="SSF53756">
    <property type="entry name" value="UDP-Glycosyltransferase/glycogen phosphorylase"/>
    <property type="match status" value="1"/>
</dbReference>
<dbReference type="InterPro" id="IPR002213">
    <property type="entry name" value="UDP_glucos_trans"/>
</dbReference>
<comment type="catalytic activity">
    <reaction evidence="5">
        <text>an anthocyanidin + UDP-alpha-D-glucose + H(+) = an anthocyanidin 3-O-beta-D-glucoside + UDP</text>
        <dbReference type="Rhea" id="RHEA:20093"/>
        <dbReference type="ChEBI" id="CHEBI:15378"/>
        <dbReference type="ChEBI" id="CHEBI:16307"/>
        <dbReference type="ChEBI" id="CHEBI:58223"/>
        <dbReference type="ChEBI" id="CHEBI:58885"/>
        <dbReference type="ChEBI" id="CHEBI:143576"/>
        <dbReference type="EC" id="2.4.1.115"/>
    </reaction>
</comment>
<dbReference type="Proteomes" id="UP001141552">
    <property type="component" value="Unassembled WGS sequence"/>
</dbReference>
<dbReference type="FunFam" id="3.40.50.2000:FF:000054">
    <property type="entry name" value="Glycosyltransferase"/>
    <property type="match status" value="1"/>
</dbReference>
<reference evidence="8" key="1">
    <citation type="submission" date="2022-02" db="EMBL/GenBank/DDBJ databases">
        <authorList>
            <person name="Henning P.M."/>
            <person name="McCubbin A.G."/>
            <person name="Shore J.S."/>
        </authorList>
    </citation>
    <scope>NUCLEOTIDE SEQUENCE</scope>
    <source>
        <strain evidence="8">F60SS</strain>
        <tissue evidence="8">Leaves</tissue>
    </source>
</reference>
<dbReference type="OrthoDB" id="5835829at2759"/>
<evidence type="ECO:0000256" key="3">
    <source>
        <dbReference type="ARBA" id="ARBA00022676"/>
    </source>
</evidence>
<name>A0A9Q0FRV3_9ROSI</name>
<evidence type="ECO:0000256" key="4">
    <source>
        <dbReference type="ARBA" id="ARBA00022679"/>
    </source>
</evidence>
<dbReference type="PROSITE" id="PS00375">
    <property type="entry name" value="UDPGT"/>
    <property type="match status" value="1"/>
</dbReference>
<evidence type="ECO:0000256" key="6">
    <source>
        <dbReference type="RuleBase" id="RU003718"/>
    </source>
</evidence>
<dbReference type="AlphaFoldDB" id="A0A9Q0FRV3"/>
<evidence type="ECO:0000256" key="7">
    <source>
        <dbReference type="RuleBase" id="RU362057"/>
    </source>
</evidence>
<comment type="caution">
    <text evidence="8">The sequence shown here is derived from an EMBL/GenBank/DDBJ whole genome shotgun (WGS) entry which is preliminary data.</text>
</comment>
<evidence type="ECO:0000256" key="5">
    <source>
        <dbReference type="ARBA" id="ARBA00047606"/>
    </source>
</evidence>
<dbReference type="EMBL" id="JAKUCV010004324">
    <property type="protein sequence ID" value="KAJ4835719.1"/>
    <property type="molecule type" value="Genomic_DNA"/>
</dbReference>
<dbReference type="PANTHER" id="PTHR48046:SF1">
    <property type="entry name" value="GLYCOSYLTRANSFERASE-RELATED"/>
    <property type="match status" value="1"/>
</dbReference>
<keyword evidence="4 6" id="KW-0808">Transferase</keyword>
<comment type="pathway">
    <text evidence="1">Pigment biosynthesis; anthocyanin biosynthesis.</text>
</comment>
<evidence type="ECO:0000313" key="8">
    <source>
        <dbReference type="EMBL" id="KAJ4835719.1"/>
    </source>
</evidence>
<dbReference type="GO" id="GO:0047213">
    <property type="term" value="F:anthocyanidin 3-O-glucosyltransferase activity"/>
    <property type="evidence" value="ECO:0007669"/>
    <property type="project" value="UniProtKB-EC"/>
</dbReference>
<dbReference type="CDD" id="cd03784">
    <property type="entry name" value="GT1_Gtf-like"/>
    <property type="match status" value="1"/>
</dbReference>